<accession>A0A853FFW8</accession>
<sequence length="254" mass="27774">MISLDIHRRVEAGTRAFDLDVSLSSQARRIALFGPSGAGKSLTIRAIAGLLRLDRGCIVVNGVTLYDSDRGIALSPQARRLGYLQQDYGLFPHLTVIQNIAFGLTRGWLNPRGRRLPEVARRWVDAFDLDAILNSYPSEISGGQKQRVALARALSVEPRLLLLDEPLAALDAGLRVRMREELAALQSRLDIPTILITHDPQDAVMLADQVFRIRDGRIEGDCTPQGLMAAQNATISPSGQSMTPSMTLDALKIA</sequence>
<keyword evidence="3" id="KW-0547">Nucleotide-binding</keyword>
<organism evidence="6 7">
    <name type="scientific">Allopusillimonas soli</name>
    <dbReference type="NCBI Taxonomy" id="659016"/>
    <lineage>
        <taxon>Bacteria</taxon>
        <taxon>Pseudomonadati</taxon>
        <taxon>Pseudomonadota</taxon>
        <taxon>Betaproteobacteria</taxon>
        <taxon>Burkholderiales</taxon>
        <taxon>Alcaligenaceae</taxon>
        <taxon>Allopusillimonas</taxon>
    </lineage>
</organism>
<proteinExistence type="predicted"/>
<reference evidence="6 7" key="1">
    <citation type="submission" date="2020-07" db="EMBL/GenBank/DDBJ databases">
        <title>Taxonomic revisions and descriptions of new bacterial species based on genomic comparisons in the high-G+C-content subgroup of the family Alcaligenaceae.</title>
        <authorList>
            <person name="Szabo A."/>
            <person name="Felfoldi T."/>
        </authorList>
    </citation>
    <scope>NUCLEOTIDE SEQUENCE [LARGE SCALE GENOMIC DNA]</scope>
    <source>
        <strain evidence="6 7">DSM 25264</strain>
    </source>
</reference>
<evidence type="ECO:0000313" key="6">
    <source>
        <dbReference type="EMBL" id="NYT38558.1"/>
    </source>
</evidence>
<keyword evidence="2" id="KW-1003">Cell membrane</keyword>
<dbReference type="Proteomes" id="UP000580517">
    <property type="component" value="Unassembled WGS sequence"/>
</dbReference>
<name>A0A853FFW8_9BURK</name>
<protein>
    <submittedName>
        <fullName evidence="6">ATP-binding cassette domain-containing protein</fullName>
    </submittedName>
</protein>
<dbReference type="Pfam" id="PF00005">
    <property type="entry name" value="ABC_tran"/>
    <property type="match status" value="1"/>
</dbReference>
<evidence type="ECO:0000256" key="2">
    <source>
        <dbReference type="ARBA" id="ARBA00022475"/>
    </source>
</evidence>
<evidence type="ECO:0000256" key="1">
    <source>
        <dbReference type="ARBA" id="ARBA00022448"/>
    </source>
</evidence>
<evidence type="ECO:0000256" key="4">
    <source>
        <dbReference type="ARBA" id="ARBA00022840"/>
    </source>
</evidence>
<comment type="caution">
    <text evidence="6">The sequence shown here is derived from an EMBL/GenBank/DDBJ whole genome shotgun (WGS) entry which is preliminary data.</text>
</comment>
<dbReference type="OrthoDB" id="5298774at2"/>
<dbReference type="InterPro" id="IPR050093">
    <property type="entry name" value="ABC_SmlMolc_Importer"/>
</dbReference>
<keyword evidence="4 6" id="KW-0067">ATP-binding</keyword>
<dbReference type="RefSeq" id="WP_129970895.1">
    <property type="nucleotide sequence ID" value="NZ_JACCEW010000006.1"/>
</dbReference>
<dbReference type="Gene3D" id="3.40.50.300">
    <property type="entry name" value="P-loop containing nucleotide triphosphate hydrolases"/>
    <property type="match status" value="1"/>
</dbReference>
<dbReference type="AlphaFoldDB" id="A0A853FFW8"/>
<dbReference type="PANTHER" id="PTHR42781:SF4">
    <property type="entry name" value="SPERMIDINE_PUTRESCINE IMPORT ATP-BINDING PROTEIN POTA"/>
    <property type="match status" value="1"/>
</dbReference>
<feature type="domain" description="ABC transporter" evidence="5">
    <location>
        <begin position="1"/>
        <end position="240"/>
    </location>
</feature>
<dbReference type="GO" id="GO:0016887">
    <property type="term" value="F:ATP hydrolysis activity"/>
    <property type="evidence" value="ECO:0007669"/>
    <property type="project" value="InterPro"/>
</dbReference>
<evidence type="ECO:0000256" key="3">
    <source>
        <dbReference type="ARBA" id="ARBA00022741"/>
    </source>
</evidence>
<keyword evidence="2" id="KW-0472">Membrane</keyword>
<dbReference type="InterPro" id="IPR017871">
    <property type="entry name" value="ABC_transporter-like_CS"/>
</dbReference>
<dbReference type="PROSITE" id="PS50893">
    <property type="entry name" value="ABC_TRANSPORTER_2"/>
    <property type="match status" value="1"/>
</dbReference>
<keyword evidence="7" id="KW-1185">Reference proteome</keyword>
<dbReference type="InterPro" id="IPR003439">
    <property type="entry name" value="ABC_transporter-like_ATP-bd"/>
</dbReference>
<dbReference type="SMART" id="SM00382">
    <property type="entry name" value="AAA"/>
    <property type="match status" value="1"/>
</dbReference>
<dbReference type="SUPFAM" id="SSF52540">
    <property type="entry name" value="P-loop containing nucleoside triphosphate hydrolases"/>
    <property type="match status" value="1"/>
</dbReference>
<dbReference type="InterPro" id="IPR027417">
    <property type="entry name" value="P-loop_NTPase"/>
</dbReference>
<gene>
    <name evidence="6" type="ORF">H0A68_16870</name>
</gene>
<dbReference type="InterPro" id="IPR003593">
    <property type="entry name" value="AAA+_ATPase"/>
</dbReference>
<evidence type="ECO:0000259" key="5">
    <source>
        <dbReference type="PROSITE" id="PS50893"/>
    </source>
</evidence>
<dbReference type="PROSITE" id="PS00211">
    <property type="entry name" value="ABC_TRANSPORTER_1"/>
    <property type="match status" value="1"/>
</dbReference>
<keyword evidence="1" id="KW-0813">Transport</keyword>
<dbReference type="GO" id="GO:0005524">
    <property type="term" value="F:ATP binding"/>
    <property type="evidence" value="ECO:0007669"/>
    <property type="project" value="UniProtKB-KW"/>
</dbReference>
<evidence type="ECO:0000313" key="7">
    <source>
        <dbReference type="Proteomes" id="UP000580517"/>
    </source>
</evidence>
<dbReference type="EMBL" id="JACCEW010000006">
    <property type="protein sequence ID" value="NYT38558.1"/>
    <property type="molecule type" value="Genomic_DNA"/>
</dbReference>
<dbReference type="PANTHER" id="PTHR42781">
    <property type="entry name" value="SPERMIDINE/PUTRESCINE IMPORT ATP-BINDING PROTEIN POTA"/>
    <property type="match status" value="1"/>
</dbReference>